<feature type="domain" description="CUB-like" evidence="3">
    <location>
        <begin position="21"/>
        <end position="133"/>
    </location>
</feature>
<dbReference type="InterPro" id="IPR003366">
    <property type="entry name" value="CUB-like_dom"/>
</dbReference>
<dbReference type="EMBL" id="BX284605">
    <property type="protein sequence ID" value="CAB04277.2"/>
    <property type="molecule type" value="Genomic_DNA"/>
</dbReference>
<dbReference type="KEGG" id="cel:CELE_F35E12.10"/>
<dbReference type="AGR" id="WB:WBGene00009434"/>
<feature type="chain" id="PRO_5004157521" evidence="2">
    <location>
        <begin position="21"/>
        <end position="487"/>
    </location>
</feature>
<proteinExistence type="evidence at protein level"/>
<name>O02362_CAEEL</name>
<dbReference type="GO" id="GO:0045121">
    <property type="term" value="C:membrane raft"/>
    <property type="evidence" value="ECO:0007005"/>
    <property type="project" value="WormBase"/>
</dbReference>
<dbReference type="UCSC" id="F35E12.10">
    <property type="organism name" value="c. elegans"/>
</dbReference>
<dbReference type="Proteomes" id="UP000001940">
    <property type="component" value="Chromosome V"/>
</dbReference>
<dbReference type="GO" id="GO:0045087">
    <property type="term" value="P:innate immune response"/>
    <property type="evidence" value="ECO:0000318"/>
    <property type="project" value="GO_Central"/>
</dbReference>
<keyword evidence="7" id="KW-1267">Proteomics identification</keyword>
<dbReference type="RefSeq" id="NP_506404.2">
    <property type="nucleotide sequence ID" value="NM_074003.4"/>
</dbReference>
<keyword evidence="2" id="KW-0732">Signal</keyword>
<feature type="signal peptide" evidence="2">
    <location>
        <begin position="1"/>
        <end position="20"/>
    </location>
</feature>
<evidence type="ECO:0000256" key="2">
    <source>
        <dbReference type="SAM" id="SignalP"/>
    </source>
</evidence>
<dbReference type="HOGENOM" id="CLU_022349_3_0_1"/>
<dbReference type="FunCoup" id="O02362">
    <property type="interactions" value="1404"/>
</dbReference>
<dbReference type="PaxDb" id="6239-F35E12.10"/>
<dbReference type="PANTHER" id="PTHR21447">
    <property type="entry name" value="RING-TYPE DOMAIN-CONTAINING PROTEIN-RELATED"/>
    <property type="match status" value="1"/>
</dbReference>
<evidence type="ECO:0000256" key="1">
    <source>
        <dbReference type="SAM" id="MobiDB-lite"/>
    </source>
</evidence>
<organism evidence="4 5">
    <name type="scientific">Caenorhabditis elegans</name>
    <dbReference type="NCBI Taxonomy" id="6239"/>
    <lineage>
        <taxon>Eukaryota</taxon>
        <taxon>Metazoa</taxon>
        <taxon>Ecdysozoa</taxon>
        <taxon>Nematoda</taxon>
        <taxon>Chromadorea</taxon>
        <taxon>Rhabditida</taxon>
        <taxon>Rhabditina</taxon>
        <taxon>Rhabditomorpha</taxon>
        <taxon>Rhabditoidea</taxon>
        <taxon>Rhabditidae</taxon>
        <taxon>Peloderinae</taxon>
        <taxon>Caenorhabditis</taxon>
    </lineage>
</organism>
<dbReference type="PIR" id="T21771">
    <property type="entry name" value="T21771"/>
</dbReference>
<dbReference type="Bgee" id="WBGene00009434">
    <property type="expression patterns" value="Expressed in adult organism and 2 other cell types or tissues"/>
</dbReference>
<dbReference type="CTD" id="179868"/>
<dbReference type="PeptideAtlas" id="O02362"/>
<dbReference type="STRING" id="6239.F35E12.10.2"/>
<dbReference type="WormBase" id="F35E12.10">
    <property type="protein sequence ID" value="CE38509"/>
    <property type="gene ID" value="WBGene00009434"/>
</dbReference>
<protein>
    <submittedName>
        <fullName evidence="4">CUB-like domain-containing protein</fullName>
    </submittedName>
</protein>
<reference evidence="4 5" key="1">
    <citation type="journal article" date="1998" name="Science">
        <title>Genome sequence of the nematode C. elegans: a platform for investigating biology.</title>
        <authorList>
            <consortium name="The C. elegans sequencing consortium"/>
            <person name="Sulson J.E."/>
            <person name="Waterston R."/>
        </authorList>
    </citation>
    <scope>NUCLEOTIDE SEQUENCE [LARGE SCALE GENOMIC DNA]</scope>
    <source>
        <strain evidence="4 5">Bristol N2</strain>
    </source>
</reference>
<keyword evidence="5" id="KW-1185">Reference proteome</keyword>
<evidence type="ECO:0000313" key="4">
    <source>
        <dbReference type="EMBL" id="CAB04277.2"/>
    </source>
</evidence>
<evidence type="ECO:0007829" key="7">
    <source>
        <dbReference type="PeptideAtlas" id="O02362"/>
    </source>
</evidence>
<feature type="region of interest" description="Disordered" evidence="1">
    <location>
        <begin position="421"/>
        <end position="440"/>
    </location>
</feature>
<dbReference type="OrthoDB" id="5791243at2759"/>
<gene>
    <name evidence="4" type="ORF">CELE_F35E12.10</name>
    <name evidence="4 6" type="ORF">F35E12.10</name>
</gene>
<evidence type="ECO:0000313" key="6">
    <source>
        <dbReference type="WormBase" id="F35E12.10"/>
    </source>
</evidence>
<dbReference type="eggNOG" id="ENOG502TH4S">
    <property type="taxonomic scope" value="Eukaryota"/>
</dbReference>
<sequence length="487" mass="54038">MVFTMRVPVFLLFFFGLSEAVDFNCPANNITSVRQNGNIPEGATSSVVIPKGTDCTINFDIPNGYALFLQLSVGPLQADDHILLIDNNNQQREVRPTTNDTTIPVWLAATIATIKIKGTTGNSKFMVTYRFNQLIGFTQVKKTTGDYFDLSQLTGNTYFTFNSSPNDKVRVAHGKKTSDAEDNALDQIFVYDGDNLTTAKMIGTLADIGSPKSDIKSSSTSLTLVNFYGTKSTSYVIGNDATTMIGYSKYSFIVSNSGRKTYGNMGDLSGNVGGYTFLCLDCNQFYFTELQFATFSNGWVNFQGQSPTHKKETLIQYDAQTYTSSQMPQVIPTNMFTINIHLATIKFDVNTGNDEATWQRPYDGRKGYIISPSLWNPNANPNNLNYDFRNDTQLFTYKVDFERMKFSSNDQMTLQIGSGTGNPAINNQYPRDKSSTGSVSSNGNYMKVGLTASSNTEVRVAFEFKKYNSATSIGIFITLFVTLLRVF</sequence>
<dbReference type="InParanoid" id="O02362"/>
<dbReference type="GeneID" id="179868"/>
<dbReference type="SMR" id="O02362"/>
<evidence type="ECO:0000259" key="3">
    <source>
        <dbReference type="Pfam" id="PF02408"/>
    </source>
</evidence>
<dbReference type="Pfam" id="PF02408">
    <property type="entry name" value="CUB_2"/>
    <property type="match status" value="1"/>
</dbReference>
<dbReference type="PANTHER" id="PTHR21447:SF8">
    <property type="entry name" value="CUB-LIKE DOMAIN-CONTAINING PROTEIN"/>
    <property type="match status" value="1"/>
</dbReference>
<dbReference type="AlphaFoldDB" id="O02362"/>
<dbReference type="OMA" id="PKGTNCT"/>
<accession>O02362</accession>
<dbReference type="PhylomeDB" id="O02362"/>
<evidence type="ECO:0000313" key="5">
    <source>
        <dbReference type="Proteomes" id="UP000001940"/>
    </source>
</evidence>